<dbReference type="InterPro" id="IPR009100">
    <property type="entry name" value="AcylCoA_DH/oxidase_NM_dom_sf"/>
</dbReference>
<accession>A0A1E3KYJ6</accession>
<evidence type="ECO:0000256" key="8">
    <source>
        <dbReference type="RuleBase" id="RU362125"/>
    </source>
</evidence>
<keyword evidence="4" id="KW-0101">Branched-chain amino acid catabolism</keyword>
<comment type="pathway">
    <text evidence="2">Amino-acid degradation; L-valine degradation.</text>
</comment>
<organism evidence="9 10">
    <name type="scientific">Lactiplantibacillus plantarum</name>
    <name type="common">Lactobacillus plantarum</name>
    <dbReference type="NCBI Taxonomy" id="1590"/>
    <lineage>
        <taxon>Bacteria</taxon>
        <taxon>Bacillati</taxon>
        <taxon>Bacillota</taxon>
        <taxon>Bacilli</taxon>
        <taxon>Lactobacillales</taxon>
        <taxon>Lactobacillaceae</taxon>
        <taxon>Lactiplantibacillus</taxon>
    </lineage>
</organism>
<evidence type="ECO:0000256" key="5">
    <source>
        <dbReference type="ARBA" id="ARBA00022630"/>
    </source>
</evidence>
<dbReference type="GO" id="GO:0009083">
    <property type="term" value="P:branched-chain amino acid catabolic process"/>
    <property type="evidence" value="ECO:0007669"/>
    <property type="project" value="UniProtKB-KW"/>
</dbReference>
<dbReference type="InterPro" id="IPR036250">
    <property type="entry name" value="AcylCo_DH-like_C"/>
</dbReference>
<dbReference type="Gene3D" id="2.40.110.10">
    <property type="entry name" value="Butyryl-CoA Dehydrogenase, subunit A, domain 2"/>
    <property type="match status" value="1"/>
</dbReference>
<dbReference type="FunFam" id="1.20.140.10:FF:000001">
    <property type="entry name" value="Acyl-CoA dehydrogenase"/>
    <property type="match status" value="1"/>
</dbReference>
<dbReference type="PIRSF" id="PIRSF016578">
    <property type="entry name" value="HsaA"/>
    <property type="match status" value="1"/>
</dbReference>
<evidence type="ECO:0000256" key="3">
    <source>
        <dbReference type="ARBA" id="ARBA00009347"/>
    </source>
</evidence>
<sequence>MALLYTDEQKDFINMVKEFGDGNLSAKDVQKYDQKGECPPELFKPAFDMGLHMLEIPEKYGGAGLSYETTAMIFEKLASYDSGYAITLVTTFVALRSVMIAGNEEQIQHFADIIAPGAFAAFALSEADAGTDAGSVKATATRDGDDYILNGEKAFITNGSLADVFVGIFRTSDDGNKGLSAFIVEKSRGGITAGKHEDKMGLRLSNTTNVTFDHVRVPASNLLGEEGHGLKVALNSLNLSRAFVATLAVGIMQRALDESVKYAQRRTQFNQPIMKFEAVQEMLSNMAMQTEASRLMVNNTMKMMDAGSLVRKEGAMTKAFVTDAVQQVTSDAVQIFGGYGVSKEFPVEKLMRDCKVFQIFEGTNQIQRVTVAHELDHEYRN</sequence>
<dbReference type="InterPro" id="IPR046373">
    <property type="entry name" value="Acyl-CoA_Oxase/DH_mid-dom_sf"/>
</dbReference>
<keyword evidence="7 8" id="KW-0560">Oxidoreductase</keyword>
<evidence type="ECO:0000256" key="2">
    <source>
        <dbReference type="ARBA" id="ARBA00005109"/>
    </source>
</evidence>
<dbReference type="SUPFAM" id="SSF56645">
    <property type="entry name" value="Acyl-CoA dehydrogenase NM domain-like"/>
    <property type="match status" value="1"/>
</dbReference>
<dbReference type="Gene3D" id="1.10.540.10">
    <property type="entry name" value="Acyl-CoA dehydrogenase/oxidase, N-terminal domain"/>
    <property type="match status" value="1"/>
</dbReference>
<evidence type="ECO:0000313" key="9">
    <source>
        <dbReference type="EMBL" id="ODO63116.1"/>
    </source>
</evidence>
<dbReference type="PROSITE" id="PS00073">
    <property type="entry name" value="ACYL_COA_DH_2"/>
    <property type="match status" value="1"/>
</dbReference>
<dbReference type="SUPFAM" id="SSF47203">
    <property type="entry name" value="Acyl-CoA dehydrogenase C-terminal domain-like"/>
    <property type="match status" value="1"/>
</dbReference>
<dbReference type="Pfam" id="PF02771">
    <property type="entry name" value="Acyl-CoA_dh_N"/>
    <property type="match status" value="1"/>
</dbReference>
<dbReference type="GO" id="GO:0050660">
    <property type="term" value="F:flavin adenine dinucleotide binding"/>
    <property type="evidence" value="ECO:0007669"/>
    <property type="project" value="InterPro"/>
</dbReference>
<dbReference type="InterPro" id="IPR006089">
    <property type="entry name" value="Acyl-CoA_DH_CS"/>
</dbReference>
<comment type="caution">
    <text evidence="9">The sequence shown here is derived from an EMBL/GenBank/DDBJ whole genome shotgun (WGS) entry which is preliminary data.</text>
</comment>
<evidence type="ECO:0000256" key="7">
    <source>
        <dbReference type="ARBA" id="ARBA00023002"/>
    </source>
</evidence>
<dbReference type="PANTHER" id="PTHR43884">
    <property type="entry name" value="ACYL-COA DEHYDROGENASE"/>
    <property type="match status" value="1"/>
</dbReference>
<keyword evidence="6 8" id="KW-0274">FAD</keyword>
<dbReference type="Proteomes" id="UP000094892">
    <property type="component" value="Unassembled WGS sequence"/>
</dbReference>
<dbReference type="GO" id="GO:0070991">
    <property type="term" value="F:medium-chain fatty acyl-CoA dehydrogenase activity"/>
    <property type="evidence" value="ECO:0007669"/>
    <property type="project" value="UniProtKB-EC"/>
</dbReference>
<evidence type="ECO:0000313" key="10">
    <source>
        <dbReference type="Proteomes" id="UP000094892"/>
    </source>
</evidence>
<proteinExistence type="inferred from homology"/>
<dbReference type="PROSITE" id="PS00072">
    <property type="entry name" value="ACYL_COA_DH_1"/>
    <property type="match status" value="1"/>
</dbReference>
<dbReference type="FunFam" id="2.40.110.10:FF:000001">
    <property type="entry name" value="Acyl-CoA dehydrogenase, mitochondrial"/>
    <property type="match status" value="1"/>
</dbReference>
<comment type="similarity">
    <text evidence="3 8">Belongs to the acyl-CoA dehydrogenase family.</text>
</comment>
<gene>
    <name evidence="9" type="ORF">LPJSA22_03138</name>
</gene>
<reference evidence="9 10" key="1">
    <citation type="submission" date="2016-08" db="EMBL/GenBank/DDBJ databases">
        <title>Genome sequencing of Lactobacillus plantarum JSA22, isolated from fermented soybean paste.</title>
        <authorList>
            <person name="Choi H.S."/>
        </authorList>
    </citation>
    <scope>NUCLEOTIDE SEQUENCE [LARGE SCALE GENOMIC DNA]</scope>
    <source>
        <strain evidence="9 10">JSA22</strain>
    </source>
</reference>
<comment type="cofactor">
    <cofactor evidence="1 8">
        <name>FAD</name>
        <dbReference type="ChEBI" id="CHEBI:57692"/>
    </cofactor>
</comment>
<dbReference type="RefSeq" id="WP_063721929.1">
    <property type="nucleotide sequence ID" value="NZ_AP028145.1"/>
</dbReference>
<dbReference type="Gene3D" id="1.20.140.10">
    <property type="entry name" value="Butyryl-CoA Dehydrogenase, subunit A, domain 3"/>
    <property type="match status" value="1"/>
</dbReference>
<keyword evidence="5 8" id="KW-0285">Flavoprotein</keyword>
<dbReference type="InterPro" id="IPR009075">
    <property type="entry name" value="AcylCo_DH/oxidase_C"/>
</dbReference>
<dbReference type="AlphaFoldDB" id="A0A1E3KYJ6"/>
<name>A0A1E3KYJ6_LACPN</name>
<dbReference type="InterPro" id="IPR013786">
    <property type="entry name" value="AcylCoA_DH/ox_N"/>
</dbReference>
<dbReference type="PANTHER" id="PTHR43884:SF12">
    <property type="entry name" value="ISOVALERYL-COA DEHYDROGENASE, MITOCHONDRIAL-RELATED"/>
    <property type="match status" value="1"/>
</dbReference>
<dbReference type="InterPro" id="IPR006091">
    <property type="entry name" value="Acyl-CoA_Oxase/DH_mid-dom"/>
</dbReference>
<dbReference type="EMBL" id="MCOL01000001">
    <property type="protein sequence ID" value="ODO63116.1"/>
    <property type="molecule type" value="Genomic_DNA"/>
</dbReference>
<dbReference type="EC" id="1.3.8.7" evidence="9"/>
<dbReference type="InterPro" id="IPR037069">
    <property type="entry name" value="AcylCoA_DH/ox_N_sf"/>
</dbReference>
<protein>
    <submittedName>
        <fullName evidence="9">Medium-chain acyl-CoA dehydrogenase</fullName>
        <ecNumber evidence="9">1.3.8.7</ecNumber>
    </submittedName>
</protein>
<dbReference type="Pfam" id="PF02770">
    <property type="entry name" value="Acyl-CoA_dh_M"/>
    <property type="match status" value="1"/>
</dbReference>
<evidence type="ECO:0000256" key="6">
    <source>
        <dbReference type="ARBA" id="ARBA00022827"/>
    </source>
</evidence>
<dbReference type="PATRIC" id="fig|1590.231.peg.356"/>
<dbReference type="Pfam" id="PF00441">
    <property type="entry name" value="Acyl-CoA_dh_1"/>
    <property type="match status" value="1"/>
</dbReference>
<evidence type="ECO:0000256" key="4">
    <source>
        <dbReference type="ARBA" id="ARBA00022456"/>
    </source>
</evidence>
<evidence type="ECO:0000256" key="1">
    <source>
        <dbReference type="ARBA" id="ARBA00001974"/>
    </source>
</evidence>